<dbReference type="EC" id="3.6.1.27" evidence="3 17"/>
<feature type="transmembrane region" description="Helical" evidence="17">
    <location>
        <begin position="118"/>
        <end position="140"/>
    </location>
</feature>
<comment type="caution">
    <text evidence="18">The sequence shown here is derived from an EMBL/GenBank/DDBJ whole genome shotgun (WGS) entry which is preliminary data.</text>
</comment>
<evidence type="ECO:0000256" key="15">
    <source>
        <dbReference type="ARBA" id="ARBA00032932"/>
    </source>
</evidence>
<evidence type="ECO:0000256" key="7">
    <source>
        <dbReference type="ARBA" id="ARBA00022801"/>
    </source>
</evidence>
<keyword evidence="12 17" id="KW-0046">Antibiotic resistance</keyword>
<keyword evidence="5 17" id="KW-1003">Cell membrane</keyword>
<organism evidence="18 19">
    <name type="scientific">Lentihominibacter hominis</name>
    <dbReference type="NCBI Taxonomy" id="2763645"/>
    <lineage>
        <taxon>Bacteria</taxon>
        <taxon>Bacillati</taxon>
        <taxon>Bacillota</taxon>
        <taxon>Clostridia</taxon>
        <taxon>Peptostreptococcales</taxon>
        <taxon>Anaerovoracaceae</taxon>
        <taxon>Lentihominibacter</taxon>
    </lineage>
</organism>
<comment type="miscellaneous">
    <text evidence="17">Bacitracin is thought to be involved in the inhibition of peptidoglycan synthesis by sequestering undecaprenyl diphosphate, thereby reducing the pool of lipid carrier available.</text>
</comment>
<comment type="function">
    <text evidence="17">Catalyzes the dephosphorylation of undecaprenyl diphosphate (UPP). Confers resistance to bacitracin.</text>
</comment>
<evidence type="ECO:0000256" key="6">
    <source>
        <dbReference type="ARBA" id="ARBA00022692"/>
    </source>
</evidence>
<dbReference type="HAMAP" id="MF_01006">
    <property type="entry name" value="Undec_diphosphatase"/>
    <property type="match status" value="1"/>
</dbReference>
<comment type="similarity">
    <text evidence="2 17">Belongs to the UppP family.</text>
</comment>
<evidence type="ECO:0000256" key="4">
    <source>
        <dbReference type="ARBA" id="ARBA00021581"/>
    </source>
</evidence>
<evidence type="ECO:0000256" key="14">
    <source>
        <dbReference type="ARBA" id="ARBA00032707"/>
    </source>
</evidence>
<evidence type="ECO:0000256" key="11">
    <source>
        <dbReference type="ARBA" id="ARBA00023136"/>
    </source>
</evidence>
<dbReference type="GO" id="GO:0050380">
    <property type="term" value="F:undecaprenyl-diphosphatase activity"/>
    <property type="evidence" value="ECO:0007669"/>
    <property type="project" value="UniProtKB-UniRule"/>
</dbReference>
<evidence type="ECO:0000256" key="12">
    <source>
        <dbReference type="ARBA" id="ARBA00023251"/>
    </source>
</evidence>
<feature type="transmembrane region" description="Helical" evidence="17">
    <location>
        <begin position="223"/>
        <end position="244"/>
    </location>
</feature>
<evidence type="ECO:0000256" key="3">
    <source>
        <dbReference type="ARBA" id="ARBA00012374"/>
    </source>
</evidence>
<dbReference type="GO" id="GO:0008360">
    <property type="term" value="P:regulation of cell shape"/>
    <property type="evidence" value="ECO:0007669"/>
    <property type="project" value="UniProtKB-KW"/>
</dbReference>
<evidence type="ECO:0000256" key="13">
    <source>
        <dbReference type="ARBA" id="ARBA00023316"/>
    </source>
</evidence>
<evidence type="ECO:0000256" key="8">
    <source>
        <dbReference type="ARBA" id="ARBA00022960"/>
    </source>
</evidence>
<dbReference type="EMBL" id="JACRTA010000003">
    <property type="protein sequence ID" value="MBC8569067.1"/>
    <property type="molecule type" value="Genomic_DNA"/>
</dbReference>
<feature type="transmembrane region" description="Helical" evidence="17">
    <location>
        <begin position="94"/>
        <end position="112"/>
    </location>
</feature>
<keyword evidence="11 17" id="KW-0472">Membrane</keyword>
<gene>
    <name evidence="17" type="primary">uppP</name>
    <name evidence="18" type="ORF">H8692_09895</name>
</gene>
<protein>
    <recommendedName>
        <fullName evidence="4 17">Undecaprenyl-diphosphatase</fullName>
        <ecNumber evidence="3 17">3.6.1.27</ecNumber>
    </recommendedName>
    <alternativeName>
        <fullName evidence="15 17">Bacitracin resistance protein</fullName>
    </alternativeName>
    <alternativeName>
        <fullName evidence="14 17">Undecaprenyl pyrophosphate phosphatase</fullName>
    </alternativeName>
</protein>
<evidence type="ECO:0000256" key="2">
    <source>
        <dbReference type="ARBA" id="ARBA00010621"/>
    </source>
</evidence>
<keyword evidence="10 17" id="KW-1133">Transmembrane helix</keyword>
<evidence type="ECO:0000256" key="17">
    <source>
        <dbReference type="HAMAP-Rule" id="MF_01006"/>
    </source>
</evidence>
<keyword evidence="13 17" id="KW-0961">Cell wall biogenesis/degradation</keyword>
<dbReference type="PANTHER" id="PTHR30622:SF2">
    <property type="entry name" value="UNDECAPRENYL-DIPHOSPHATASE"/>
    <property type="match status" value="1"/>
</dbReference>
<dbReference type="Proteomes" id="UP000610862">
    <property type="component" value="Unassembled WGS sequence"/>
</dbReference>
<keyword evidence="19" id="KW-1185">Reference proteome</keyword>
<keyword evidence="8 17" id="KW-0133">Cell shape</keyword>
<dbReference type="RefSeq" id="WP_187525618.1">
    <property type="nucleotide sequence ID" value="NZ_JACRTA010000003.1"/>
</dbReference>
<evidence type="ECO:0000313" key="18">
    <source>
        <dbReference type="EMBL" id="MBC8569067.1"/>
    </source>
</evidence>
<dbReference type="GO" id="GO:0005886">
    <property type="term" value="C:plasma membrane"/>
    <property type="evidence" value="ECO:0007669"/>
    <property type="project" value="UniProtKB-SubCell"/>
</dbReference>
<dbReference type="PANTHER" id="PTHR30622">
    <property type="entry name" value="UNDECAPRENYL-DIPHOSPHATASE"/>
    <property type="match status" value="1"/>
</dbReference>
<sequence>MTYIQGIILGLAQGLSEFLPISSSGHLALLQYFFGISSENVLPFAVLLHLGTLISVFIVYWKDIVALVKELGAVIKDIFTGKGLRINANPTRRLGFMIIVATIPTAIIGLLFNDLFNAMYLSLIAIGIGLLITGTILVIAERMGRNSKGIKEMKFRNAFFVGLMQGVAICPGISRSGSTLFGGLISGLNREFAVKFAFLISIPSILGSVIVEAPDAFKAGMDMSLIGPVVVGVLVSALSGLFAIKAMIKLVSNKNLMGFSVYTWALGIVVIVYALIFV</sequence>
<evidence type="ECO:0000256" key="16">
    <source>
        <dbReference type="ARBA" id="ARBA00047594"/>
    </source>
</evidence>
<name>A0A926EC59_9FIRM</name>
<dbReference type="GO" id="GO:0046677">
    <property type="term" value="P:response to antibiotic"/>
    <property type="evidence" value="ECO:0007669"/>
    <property type="project" value="UniProtKB-UniRule"/>
</dbReference>
<dbReference type="AlphaFoldDB" id="A0A926EC59"/>
<comment type="subcellular location">
    <subcellularLocation>
        <location evidence="1 17">Cell membrane</location>
        <topology evidence="1 17">Multi-pass membrane protein</topology>
    </subcellularLocation>
</comment>
<evidence type="ECO:0000256" key="10">
    <source>
        <dbReference type="ARBA" id="ARBA00022989"/>
    </source>
</evidence>
<keyword evidence="9 17" id="KW-0573">Peptidoglycan synthesis</keyword>
<keyword evidence="7 17" id="KW-0378">Hydrolase</keyword>
<reference evidence="18" key="1">
    <citation type="submission" date="2020-08" db="EMBL/GenBank/DDBJ databases">
        <title>Genome public.</title>
        <authorList>
            <person name="Liu C."/>
            <person name="Sun Q."/>
        </authorList>
    </citation>
    <scope>NUCLEOTIDE SEQUENCE</scope>
    <source>
        <strain evidence="18">NSJ-24</strain>
    </source>
</reference>
<dbReference type="GO" id="GO:0009252">
    <property type="term" value="P:peptidoglycan biosynthetic process"/>
    <property type="evidence" value="ECO:0007669"/>
    <property type="project" value="UniProtKB-KW"/>
</dbReference>
<feature type="transmembrane region" description="Helical" evidence="17">
    <location>
        <begin position="256"/>
        <end position="276"/>
    </location>
</feature>
<proteinExistence type="inferred from homology"/>
<feature type="transmembrane region" description="Helical" evidence="17">
    <location>
        <begin position="192"/>
        <end position="211"/>
    </location>
</feature>
<keyword evidence="6 17" id="KW-0812">Transmembrane</keyword>
<evidence type="ECO:0000256" key="9">
    <source>
        <dbReference type="ARBA" id="ARBA00022984"/>
    </source>
</evidence>
<dbReference type="GO" id="GO:0071555">
    <property type="term" value="P:cell wall organization"/>
    <property type="evidence" value="ECO:0007669"/>
    <property type="project" value="UniProtKB-KW"/>
</dbReference>
<dbReference type="InterPro" id="IPR003824">
    <property type="entry name" value="UppP"/>
</dbReference>
<evidence type="ECO:0000256" key="1">
    <source>
        <dbReference type="ARBA" id="ARBA00004651"/>
    </source>
</evidence>
<comment type="catalytic activity">
    <reaction evidence="16 17">
        <text>di-trans,octa-cis-undecaprenyl diphosphate + H2O = di-trans,octa-cis-undecaprenyl phosphate + phosphate + H(+)</text>
        <dbReference type="Rhea" id="RHEA:28094"/>
        <dbReference type="ChEBI" id="CHEBI:15377"/>
        <dbReference type="ChEBI" id="CHEBI:15378"/>
        <dbReference type="ChEBI" id="CHEBI:43474"/>
        <dbReference type="ChEBI" id="CHEBI:58405"/>
        <dbReference type="ChEBI" id="CHEBI:60392"/>
        <dbReference type="EC" id="3.6.1.27"/>
    </reaction>
</comment>
<accession>A0A926EC59</accession>
<dbReference type="Pfam" id="PF02673">
    <property type="entry name" value="BacA"/>
    <property type="match status" value="1"/>
</dbReference>
<evidence type="ECO:0000256" key="5">
    <source>
        <dbReference type="ARBA" id="ARBA00022475"/>
    </source>
</evidence>
<evidence type="ECO:0000313" key="19">
    <source>
        <dbReference type="Proteomes" id="UP000610862"/>
    </source>
</evidence>
<feature type="transmembrane region" description="Helical" evidence="17">
    <location>
        <begin position="40"/>
        <end position="61"/>
    </location>
</feature>